<dbReference type="Proteomes" id="UP000231259">
    <property type="component" value="Unassembled WGS sequence"/>
</dbReference>
<dbReference type="Pfam" id="PF05135">
    <property type="entry name" value="Phage_connect_1"/>
    <property type="match status" value="1"/>
</dbReference>
<organism evidence="1 2">
    <name type="scientific">Puniceibacterium antarcticum</name>
    <dbReference type="NCBI Taxonomy" id="1206336"/>
    <lineage>
        <taxon>Bacteria</taxon>
        <taxon>Pseudomonadati</taxon>
        <taxon>Pseudomonadota</taxon>
        <taxon>Alphaproteobacteria</taxon>
        <taxon>Rhodobacterales</taxon>
        <taxon>Paracoccaceae</taxon>
        <taxon>Puniceibacterium</taxon>
    </lineage>
</organism>
<sequence>MSQVTLDDIKRHVNAVEFSVDDPLLGDLQAVAEEFVQSYTRRNLDEELPGAWPLACTMAVKMLVALWYDNKRDGVTEGPATEIPFGIRDLLAPHKDHS</sequence>
<dbReference type="InterPro" id="IPR006450">
    <property type="entry name" value="Phage_HK97_gp6-like"/>
</dbReference>
<dbReference type="AlphaFoldDB" id="A0A2G8RD86"/>
<evidence type="ECO:0000313" key="1">
    <source>
        <dbReference type="EMBL" id="PIL19507.1"/>
    </source>
</evidence>
<protein>
    <recommendedName>
        <fullName evidence="3">Phage gp6-like head-tail connector protein</fullName>
    </recommendedName>
</protein>
<evidence type="ECO:0000313" key="2">
    <source>
        <dbReference type="Proteomes" id="UP000231259"/>
    </source>
</evidence>
<name>A0A2G8RD86_9RHOB</name>
<dbReference type="Gene3D" id="1.10.3230.30">
    <property type="entry name" value="Phage gp6-like head-tail connector protein"/>
    <property type="match status" value="1"/>
</dbReference>
<reference evidence="1 2" key="1">
    <citation type="submission" date="2013-09" db="EMBL/GenBank/DDBJ databases">
        <title>Genome sequencing of Phaeobacter antarcticus sp. nov. SM1211.</title>
        <authorList>
            <person name="Zhang X.-Y."/>
            <person name="Liu C."/>
            <person name="Chen X.-L."/>
            <person name="Xie B.-B."/>
            <person name="Qin Q.-L."/>
            <person name="Rong J.-C."/>
            <person name="Zhang Y.-Z."/>
        </authorList>
    </citation>
    <scope>NUCLEOTIDE SEQUENCE [LARGE SCALE GENOMIC DNA]</scope>
    <source>
        <strain evidence="1 2">SM1211</strain>
    </source>
</reference>
<comment type="caution">
    <text evidence="1">The sequence shown here is derived from an EMBL/GenBank/DDBJ whole genome shotgun (WGS) entry which is preliminary data.</text>
</comment>
<proteinExistence type="predicted"/>
<dbReference type="InterPro" id="IPR021146">
    <property type="entry name" value="Phage_gp6-like_head-tail"/>
</dbReference>
<dbReference type="RefSeq" id="WP_099911490.1">
    <property type="nucleotide sequence ID" value="NZ_AWWI01000099.1"/>
</dbReference>
<dbReference type="CDD" id="cd08054">
    <property type="entry name" value="gp6"/>
    <property type="match status" value="1"/>
</dbReference>
<dbReference type="OrthoDB" id="8452228at2"/>
<dbReference type="NCBIfam" id="TIGR01560">
    <property type="entry name" value="put_DNA_pack"/>
    <property type="match status" value="1"/>
</dbReference>
<evidence type="ECO:0008006" key="3">
    <source>
        <dbReference type="Google" id="ProtNLM"/>
    </source>
</evidence>
<dbReference type="EMBL" id="AWWI01000099">
    <property type="protein sequence ID" value="PIL19507.1"/>
    <property type="molecule type" value="Genomic_DNA"/>
</dbReference>
<keyword evidence="2" id="KW-1185">Reference proteome</keyword>
<accession>A0A2G8RD86</accession>
<gene>
    <name evidence="1" type="ORF">P775_14230</name>
</gene>